<dbReference type="AlphaFoldDB" id="A0AAV4G774"/>
<dbReference type="Proteomes" id="UP000762676">
    <property type="component" value="Unassembled WGS sequence"/>
</dbReference>
<evidence type="ECO:0000256" key="3">
    <source>
        <dbReference type="ARBA" id="ARBA00022614"/>
    </source>
</evidence>
<dbReference type="InterPro" id="IPR032675">
    <property type="entry name" value="LRR_dom_sf"/>
</dbReference>
<sequence>MDTKKEIQKMFLLELLELYKTMPVLWKKIPPNPLTEDIVAESLSLLCKTGDGLAHAYVRLDIHEREITDIEILQSFIHLRYVDVSKNALRDISPLSALTHMLTLKADENLLTTAKLDEMPFLQVASFSHNRITTTEGINHPLLEHLNLNNNRIKEVTGLDATKLTRLHTLELRGNKLESTDGIYLPCIKNLFLAANVIRRIEGMSRLTGLTTLHLRDNQLESLEGFSDSQKLLQYINLRNNLVTSVKEPAKMKVLPMLRALVLSGNPCAEQDDYRLETLIGIRTLERLDKDEYTDEERTEAEEIAEQRRIEEEERAALELQIMHDLASMPSMGMEEEEYEAYKSSVRSESTGIRLSNQTDLNEAEAEGANSEAEESAPLAAEDQ</sequence>
<evidence type="ECO:0000313" key="12">
    <source>
        <dbReference type="EMBL" id="GFR81462.1"/>
    </source>
</evidence>
<dbReference type="Pfam" id="PF12799">
    <property type="entry name" value="LRR_4"/>
    <property type="match status" value="1"/>
</dbReference>
<feature type="compositionally biased region" description="Polar residues" evidence="11">
    <location>
        <begin position="345"/>
        <end position="361"/>
    </location>
</feature>
<dbReference type="SMART" id="SM00365">
    <property type="entry name" value="LRR_SD22"/>
    <property type="match status" value="6"/>
</dbReference>
<feature type="coiled-coil region" evidence="10">
    <location>
        <begin position="294"/>
        <end position="321"/>
    </location>
</feature>
<evidence type="ECO:0000256" key="7">
    <source>
        <dbReference type="ARBA" id="ARBA00023069"/>
    </source>
</evidence>
<evidence type="ECO:0000256" key="1">
    <source>
        <dbReference type="ARBA" id="ARBA00004611"/>
    </source>
</evidence>
<evidence type="ECO:0000256" key="6">
    <source>
        <dbReference type="ARBA" id="ARBA00023054"/>
    </source>
</evidence>
<organism evidence="12 13">
    <name type="scientific">Elysia marginata</name>
    <dbReference type="NCBI Taxonomy" id="1093978"/>
    <lineage>
        <taxon>Eukaryota</taxon>
        <taxon>Metazoa</taxon>
        <taxon>Spiralia</taxon>
        <taxon>Lophotrochozoa</taxon>
        <taxon>Mollusca</taxon>
        <taxon>Gastropoda</taxon>
        <taxon>Heterobranchia</taxon>
        <taxon>Euthyneura</taxon>
        <taxon>Panpulmonata</taxon>
        <taxon>Sacoglossa</taxon>
        <taxon>Placobranchoidea</taxon>
        <taxon>Plakobranchidae</taxon>
        <taxon>Elysia</taxon>
    </lineage>
</organism>
<keyword evidence="7" id="KW-0969">Cilium</keyword>
<comment type="caution">
    <text evidence="12">The sequence shown here is derived from an EMBL/GenBank/DDBJ whole genome shotgun (WGS) entry which is preliminary data.</text>
</comment>
<gene>
    <name evidence="12" type="ORF">ElyMa_000604900</name>
</gene>
<dbReference type="PROSITE" id="PS51450">
    <property type="entry name" value="LRR"/>
    <property type="match status" value="3"/>
</dbReference>
<comment type="subcellular location">
    <subcellularLocation>
        <location evidence="1">Cytoplasm</location>
        <location evidence="1">Cytoskeleton</location>
        <location evidence="1">Flagellum axoneme</location>
    </subcellularLocation>
</comment>
<reference evidence="12 13" key="1">
    <citation type="journal article" date="2021" name="Elife">
        <title>Chloroplast acquisition without the gene transfer in kleptoplastic sea slugs, Plakobranchus ocellatus.</title>
        <authorList>
            <person name="Maeda T."/>
            <person name="Takahashi S."/>
            <person name="Yoshida T."/>
            <person name="Shimamura S."/>
            <person name="Takaki Y."/>
            <person name="Nagai Y."/>
            <person name="Toyoda A."/>
            <person name="Suzuki Y."/>
            <person name="Arimoto A."/>
            <person name="Ishii H."/>
            <person name="Satoh N."/>
            <person name="Nishiyama T."/>
            <person name="Hasebe M."/>
            <person name="Maruyama T."/>
            <person name="Minagawa J."/>
            <person name="Obokata J."/>
            <person name="Shigenobu S."/>
        </authorList>
    </citation>
    <scope>NUCLEOTIDE SEQUENCE [LARGE SCALE GENOMIC DNA]</scope>
</reference>
<dbReference type="Pfam" id="PF14580">
    <property type="entry name" value="LRR_9"/>
    <property type="match status" value="1"/>
</dbReference>
<feature type="region of interest" description="Disordered" evidence="11">
    <location>
        <begin position="334"/>
        <end position="384"/>
    </location>
</feature>
<evidence type="ECO:0000256" key="9">
    <source>
        <dbReference type="ARBA" id="ARBA00023273"/>
    </source>
</evidence>
<keyword evidence="6 10" id="KW-0175">Coiled coil</keyword>
<name>A0AAV4G774_9GAST</name>
<dbReference type="InterPro" id="IPR025875">
    <property type="entry name" value="Leu-rich_rpt_4"/>
</dbReference>
<keyword evidence="9" id="KW-0966">Cell projection</keyword>
<keyword evidence="3" id="KW-0433">Leucine-rich repeat</keyword>
<dbReference type="EMBL" id="BMAT01001198">
    <property type="protein sequence ID" value="GFR81462.1"/>
    <property type="molecule type" value="Genomic_DNA"/>
</dbReference>
<evidence type="ECO:0000313" key="13">
    <source>
        <dbReference type="Proteomes" id="UP000762676"/>
    </source>
</evidence>
<dbReference type="FunFam" id="3.80.10.10:FF:001051">
    <property type="entry name" value="Leucine-rich repeat-containing 23"/>
    <property type="match status" value="1"/>
</dbReference>
<evidence type="ECO:0000256" key="11">
    <source>
        <dbReference type="SAM" id="MobiDB-lite"/>
    </source>
</evidence>
<protein>
    <submittedName>
        <fullName evidence="12">Leucine-rich repeat-containing protein 23</fullName>
    </submittedName>
</protein>
<keyword evidence="5" id="KW-0282">Flagellum</keyword>
<dbReference type="InterPro" id="IPR050836">
    <property type="entry name" value="SDS22/Internalin_LRR"/>
</dbReference>
<proteinExistence type="predicted"/>
<evidence type="ECO:0000256" key="10">
    <source>
        <dbReference type="SAM" id="Coils"/>
    </source>
</evidence>
<dbReference type="PANTHER" id="PTHR46652:SF8">
    <property type="entry name" value="LEUCINE RICH REPEAT CONTAINING 23"/>
    <property type="match status" value="1"/>
</dbReference>
<keyword evidence="13" id="KW-1185">Reference proteome</keyword>
<keyword evidence="8" id="KW-0206">Cytoskeleton</keyword>
<dbReference type="Gene3D" id="3.80.10.10">
    <property type="entry name" value="Ribonuclease Inhibitor"/>
    <property type="match status" value="2"/>
</dbReference>
<evidence type="ECO:0000256" key="5">
    <source>
        <dbReference type="ARBA" id="ARBA00022846"/>
    </source>
</evidence>
<accession>A0AAV4G774</accession>
<dbReference type="InterPro" id="IPR001611">
    <property type="entry name" value="Leu-rich_rpt"/>
</dbReference>
<evidence type="ECO:0000256" key="8">
    <source>
        <dbReference type="ARBA" id="ARBA00023212"/>
    </source>
</evidence>
<keyword evidence="2" id="KW-0963">Cytoplasm</keyword>
<dbReference type="PANTHER" id="PTHR46652">
    <property type="entry name" value="LEUCINE-RICH REPEAT AND IQ DOMAIN-CONTAINING PROTEIN 1-RELATED"/>
    <property type="match status" value="1"/>
</dbReference>
<keyword evidence="4" id="KW-0677">Repeat</keyword>
<evidence type="ECO:0000256" key="4">
    <source>
        <dbReference type="ARBA" id="ARBA00022737"/>
    </source>
</evidence>
<dbReference type="SUPFAM" id="SSF52058">
    <property type="entry name" value="L domain-like"/>
    <property type="match status" value="1"/>
</dbReference>
<feature type="compositionally biased region" description="Low complexity" evidence="11">
    <location>
        <begin position="367"/>
        <end position="384"/>
    </location>
</feature>
<evidence type="ECO:0000256" key="2">
    <source>
        <dbReference type="ARBA" id="ARBA00022490"/>
    </source>
</evidence>